<evidence type="ECO:0000313" key="2">
    <source>
        <dbReference type="Proteomes" id="UP000798662"/>
    </source>
</evidence>
<reference evidence="1" key="1">
    <citation type="submission" date="2019-11" db="EMBL/GenBank/DDBJ databases">
        <title>Nori genome reveals adaptations in red seaweeds to the harsh intertidal environment.</title>
        <authorList>
            <person name="Wang D."/>
            <person name="Mao Y."/>
        </authorList>
    </citation>
    <scope>NUCLEOTIDE SEQUENCE</scope>
    <source>
        <tissue evidence="1">Gametophyte</tissue>
    </source>
</reference>
<organism evidence="1 2">
    <name type="scientific">Pyropia yezoensis</name>
    <name type="common">Susabi-nori</name>
    <name type="synonym">Porphyra yezoensis</name>
    <dbReference type="NCBI Taxonomy" id="2788"/>
    <lineage>
        <taxon>Eukaryota</taxon>
        <taxon>Rhodophyta</taxon>
        <taxon>Bangiophyceae</taxon>
        <taxon>Bangiales</taxon>
        <taxon>Bangiaceae</taxon>
        <taxon>Pyropia</taxon>
    </lineage>
</organism>
<accession>A0ACC3CK46</accession>
<keyword evidence="2" id="KW-1185">Reference proteome</keyword>
<protein>
    <submittedName>
        <fullName evidence="1">Uncharacterized protein</fullName>
    </submittedName>
</protein>
<dbReference type="EMBL" id="CM020620">
    <property type="protein sequence ID" value="KAK1870321.1"/>
    <property type="molecule type" value="Genomic_DNA"/>
</dbReference>
<name>A0ACC3CK46_PYRYE</name>
<sequence>MLCKDKGTLPFFHRLSPAGTAAVSKEPSAPHKSRPYRPYGSDQAGTQSSPSRGTLCPRGETQDRLVPHCSTLPHGHAAPRYRASNLHIAHANALSEEGKRNQRQRLGKAVGQLLRRRDFLQHRLPPSYNVAEEVVTELHVLRQGGASYMPRHCDACLVVLSQSDRPGILPHVTDHPAQP</sequence>
<evidence type="ECO:0000313" key="1">
    <source>
        <dbReference type="EMBL" id="KAK1870321.1"/>
    </source>
</evidence>
<comment type="caution">
    <text evidence="1">The sequence shown here is derived from an EMBL/GenBank/DDBJ whole genome shotgun (WGS) entry which is preliminary data.</text>
</comment>
<dbReference type="Proteomes" id="UP000798662">
    <property type="component" value="Chromosome 3"/>
</dbReference>
<gene>
    <name evidence="1" type="ORF">I4F81_012783</name>
</gene>
<proteinExistence type="predicted"/>